<comment type="function">
    <text evidence="7">This is the non-catalytic component of the active enzyme, which catalyzes the hydrolysis of ATP coupled with the exchange of Na(+) and K(+) ions across the plasma membrane.</text>
</comment>
<dbReference type="Pfam" id="PF00287">
    <property type="entry name" value="Na_K-ATPase"/>
    <property type="match status" value="1"/>
</dbReference>
<reference evidence="8 9" key="1">
    <citation type="journal article" date="2018" name="Nat. Ecol. Evol.">
        <title>Shark genomes provide insights into elasmobranch evolution and the origin of vertebrates.</title>
        <authorList>
            <person name="Hara Y"/>
            <person name="Yamaguchi K"/>
            <person name="Onimaru K"/>
            <person name="Kadota M"/>
            <person name="Koyanagi M"/>
            <person name="Keeley SD"/>
            <person name="Tatsumi K"/>
            <person name="Tanaka K"/>
            <person name="Motone F"/>
            <person name="Kageyama Y"/>
            <person name="Nozu R"/>
            <person name="Adachi N"/>
            <person name="Nishimura O"/>
            <person name="Nakagawa R"/>
            <person name="Tanegashima C"/>
            <person name="Kiyatake I"/>
            <person name="Matsumoto R"/>
            <person name="Murakumo K"/>
            <person name="Nishida K"/>
            <person name="Terakita A"/>
            <person name="Kuratani S"/>
            <person name="Sato K"/>
            <person name="Hyodo S Kuraku.S."/>
        </authorList>
    </citation>
    <scope>NUCLEOTIDE SEQUENCE [LARGE SCALE GENOMIC DNA]</scope>
</reference>
<evidence type="ECO:0000256" key="5">
    <source>
        <dbReference type="ARBA" id="ARBA00022989"/>
    </source>
</evidence>
<dbReference type="GO" id="GO:0006813">
    <property type="term" value="P:potassium ion transport"/>
    <property type="evidence" value="ECO:0007669"/>
    <property type="project" value="InterPro"/>
</dbReference>
<name>A0A401RVH4_CHIPU</name>
<dbReference type="GO" id="GO:0006814">
    <property type="term" value="P:sodium ion transport"/>
    <property type="evidence" value="ECO:0007669"/>
    <property type="project" value="InterPro"/>
</dbReference>
<keyword evidence="9" id="KW-1185">Reference proteome</keyword>
<comment type="subcellular location">
    <subcellularLocation>
        <location evidence="1">Membrane</location>
        <topology evidence="1">Single-pass type II membrane protein</topology>
    </subcellularLocation>
</comment>
<dbReference type="NCBIfam" id="TIGR01107">
    <property type="entry name" value="Na_K_ATPase_bet"/>
    <property type="match status" value="1"/>
</dbReference>
<organism evidence="8 9">
    <name type="scientific">Chiloscyllium punctatum</name>
    <name type="common">Brownbanded bambooshark</name>
    <name type="synonym">Hemiscyllium punctatum</name>
    <dbReference type="NCBI Taxonomy" id="137246"/>
    <lineage>
        <taxon>Eukaryota</taxon>
        <taxon>Metazoa</taxon>
        <taxon>Chordata</taxon>
        <taxon>Craniata</taxon>
        <taxon>Vertebrata</taxon>
        <taxon>Chondrichthyes</taxon>
        <taxon>Elasmobranchii</taxon>
        <taxon>Galeomorphii</taxon>
        <taxon>Galeoidea</taxon>
        <taxon>Orectolobiformes</taxon>
        <taxon>Hemiscylliidae</taxon>
        <taxon>Chiloscyllium</taxon>
    </lineage>
</organism>
<dbReference type="Gene3D" id="2.60.40.1660">
    <property type="entry name" value="Na, k-atpase alpha subunit"/>
    <property type="match status" value="1"/>
</dbReference>
<keyword evidence="6 7" id="KW-0472">Membrane</keyword>
<keyword evidence="7" id="KW-0406">Ion transport</keyword>
<accession>A0A401RVH4</accession>
<protein>
    <recommendedName>
        <fullName evidence="7">Sodium/potassium-transporting ATPase subunit beta</fullName>
    </recommendedName>
</protein>
<dbReference type="OrthoDB" id="5912413at2759"/>
<keyword evidence="7" id="KW-0813">Transport</keyword>
<dbReference type="STRING" id="137246.A0A401RVH4"/>
<dbReference type="Proteomes" id="UP000287033">
    <property type="component" value="Unassembled WGS sequence"/>
</dbReference>
<dbReference type="PANTHER" id="PTHR11523:SF12">
    <property type="entry name" value="PROTEIN ATP1B4"/>
    <property type="match status" value="1"/>
</dbReference>
<dbReference type="Gene3D" id="1.20.5.170">
    <property type="match status" value="1"/>
</dbReference>
<keyword evidence="3 7" id="KW-0812">Transmembrane</keyword>
<dbReference type="InterPro" id="IPR000402">
    <property type="entry name" value="Na/K_ATPase_sub_beta"/>
</dbReference>
<evidence type="ECO:0000313" key="9">
    <source>
        <dbReference type="Proteomes" id="UP000287033"/>
    </source>
</evidence>
<dbReference type="AlphaFoldDB" id="A0A401RVH4"/>
<dbReference type="GO" id="GO:0005890">
    <property type="term" value="C:sodium:potassium-exchanging ATPase complex"/>
    <property type="evidence" value="ECO:0007669"/>
    <property type="project" value="InterPro"/>
</dbReference>
<evidence type="ECO:0000256" key="4">
    <source>
        <dbReference type="ARBA" id="ARBA00022968"/>
    </source>
</evidence>
<evidence type="ECO:0000256" key="6">
    <source>
        <dbReference type="ARBA" id="ARBA00023136"/>
    </source>
</evidence>
<evidence type="ECO:0000256" key="7">
    <source>
        <dbReference type="RuleBase" id="RU362099"/>
    </source>
</evidence>
<feature type="transmembrane region" description="Helical" evidence="7">
    <location>
        <begin position="108"/>
        <end position="134"/>
    </location>
</feature>
<evidence type="ECO:0000313" key="8">
    <source>
        <dbReference type="EMBL" id="GCC22138.1"/>
    </source>
</evidence>
<dbReference type="GO" id="GO:0006355">
    <property type="term" value="P:regulation of DNA-templated transcription"/>
    <property type="evidence" value="ECO:0007669"/>
    <property type="project" value="TreeGrafter"/>
</dbReference>
<dbReference type="InterPro" id="IPR038702">
    <property type="entry name" value="Na/K_ATPase_sub_beta_sf"/>
</dbReference>
<gene>
    <name evidence="8" type="ORF">chiPu_0000523</name>
</gene>
<dbReference type="PANTHER" id="PTHR11523">
    <property type="entry name" value="SODIUM/POTASSIUM-DEPENDENT ATPASE BETA SUBUNIT"/>
    <property type="match status" value="1"/>
</dbReference>
<evidence type="ECO:0000256" key="3">
    <source>
        <dbReference type="ARBA" id="ARBA00022692"/>
    </source>
</evidence>
<dbReference type="GO" id="GO:0005637">
    <property type="term" value="C:nuclear inner membrane"/>
    <property type="evidence" value="ECO:0007669"/>
    <property type="project" value="TreeGrafter"/>
</dbReference>
<evidence type="ECO:0000256" key="1">
    <source>
        <dbReference type="ARBA" id="ARBA00004606"/>
    </source>
</evidence>
<dbReference type="PROSITE" id="PS00391">
    <property type="entry name" value="ATPASE_NA_K_BETA_2"/>
    <property type="match status" value="1"/>
</dbReference>
<comment type="similarity">
    <text evidence="2 7">Belongs to the X(+)/potassium ATPases subunit beta family.</text>
</comment>
<dbReference type="PROSITE" id="PS00390">
    <property type="entry name" value="ATPASE_NA_K_BETA_1"/>
    <property type="match status" value="1"/>
</dbReference>
<dbReference type="EMBL" id="BEZZ01000007">
    <property type="protein sequence ID" value="GCC22138.1"/>
    <property type="molecule type" value="Genomic_DNA"/>
</dbReference>
<keyword evidence="5 7" id="KW-1133">Transmembrane helix</keyword>
<sequence>MSMFHTMFLLARSYLHYIQPPCHCSEEKRGTMAMNSALNATEEHYGNDIKTPEDLTGAKGEDKDQVVTGTEVKATKNGKSWDEKIQNFKMFLWNPEKREFLGRTSRSWSLILFFYLCLYSCLAGMFSLCLYGMLTTISPYTPRYRDRVNNPGVTIRPYIGGFTIAFNSSEESTWSHYVKSLHQFLESYNDSIQAVKNIPCSPGQYFIQKKDESEERLACQFNRTTLKNCSGIEDPTFGYSAGKPCIFLKMNRIIGYLPGKGTTPYVTCEFLKEKKTSATIHFYPNNGTFDLTYFPYYGKLIHVNYSIPIVAMQYENMKKNSAVSIQCKVNGPGIQNDIFEDRFSGRIVFTLHIQE</sequence>
<proteinExistence type="inferred from homology"/>
<evidence type="ECO:0000256" key="2">
    <source>
        <dbReference type="ARBA" id="ARBA00005876"/>
    </source>
</evidence>
<keyword evidence="4" id="KW-0735">Signal-anchor</keyword>
<comment type="caution">
    <text evidence="8">The sequence shown here is derived from an EMBL/GenBank/DDBJ whole genome shotgun (WGS) entry which is preliminary data.</text>
</comment>
<dbReference type="FunFam" id="2.60.40.1660:FF:000001">
    <property type="entry name" value="Sodium/potassium-transporting ATPase subunit beta"/>
    <property type="match status" value="1"/>
</dbReference>
<dbReference type="OMA" id="FGGCMFC"/>